<reference evidence="1" key="1">
    <citation type="submission" date="2022-02" db="EMBL/GenBank/DDBJ databases">
        <title>Plant Genome Project.</title>
        <authorList>
            <person name="Zhang R.-G."/>
        </authorList>
    </citation>
    <scope>NUCLEOTIDE SEQUENCE</scope>
    <source>
        <strain evidence="1">AT1</strain>
    </source>
</reference>
<proteinExistence type="predicted"/>
<evidence type="ECO:0000313" key="1">
    <source>
        <dbReference type="EMBL" id="KAI8555751.1"/>
    </source>
</evidence>
<keyword evidence="2" id="KW-1185">Reference proteome</keyword>
<organism evidence="1 2">
    <name type="scientific">Rhododendron molle</name>
    <name type="common">Chinese azalea</name>
    <name type="synonym">Azalea mollis</name>
    <dbReference type="NCBI Taxonomy" id="49168"/>
    <lineage>
        <taxon>Eukaryota</taxon>
        <taxon>Viridiplantae</taxon>
        <taxon>Streptophyta</taxon>
        <taxon>Embryophyta</taxon>
        <taxon>Tracheophyta</taxon>
        <taxon>Spermatophyta</taxon>
        <taxon>Magnoliopsida</taxon>
        <taxon>eudicotyledons</taxon>
        <taxon>Gunneridae</taxon>
        <taxon>Pentapetalae</taxon>
        <taxon>asterids</taxon>
        <taxon>Ericales</taxon>
        <taxon>Ericaceae</taxon>
        <taxon>Ericoideae</taxon>
        <taxon>Rhodoreae</taxon>
        <taxon>Rhododendron</taxon>
    </lineage>
</organism>
<dbReference type="EMBL" id="CM046392">
    <property type="protein sequence ID" value="KAI8555751.1"/>
    <property type="molecule type" value="Genomic_DNA"/>
</dbReference>
<gene>
    <name evidence="1" type="ORF">RHMOL_Rhmol05G0199200</name>
</gene>
<accession>A0ACC0NRY6</accession>
<protein>
    <submittedName>
        <fullName evidence="1">Uncharacterized protein</fullName>
    </submittedName>
</protein>
<sequence>MSATKSQEASSSASPCSYHVFLSFRGDDTRKTFIDHLYTAMDQAGFRTFRDNDGIEKGEDIKSELKKVIRESRISIIVFSKNYASSTWCLEELVMILKCRTLGHVVLPVFYDVDPSEVRKQIGSLEEAFTRHEEKLRSEMGELAKEKLKDKVGTWRAALREVVDLAGMNLWSVVFVPKARFIKKIIKVVGDKLSRTSLNIAPNLVGMHSRVKNIQLWLEDGLSNVGIVAICGMGGIGKTTTATLLLENLSDEESLELFSWHAFGKCCPNNGYGEVSKRVVSYCGGIPLEIKVLGSSLSGNGLHVWKSQLEKLKAIPDSQILEKLRISYDSLQEDHDKRLFLNLACFFVGSDKNSTVTILDGCEFYTMVGIQNLVDRCLISIDENNTLVMHHLLQHMGREIVRQESPKEPGKRSILWNHKDAFNVLRENTSTGEIEGLKLDMCVLKEEAYALSNLGGSLKIYGFSIFSSHLDDQKNSNLVALEADAFARMNKLKLLQLNCVHISGPYKKFPKGLRWLCWRGFPLKSIPSDFPLESLVALDMQYSRLKNVWEGTKFLWFLKILNLSHSYSLAKTPDVSKLPNLERLVLKSCTSLVQVHESIGSLERLVLLNLEDCKNLRNLPRSICMLKHLETLVISGCSNLDKLPTNMGNMESLTVLKVDGIALNQSLPTNGQVNAKQYFIWPWRLKPRESLEISWPSLPRSLVELSLANCNLSEDDFPTELSNLCSLKKLDLSHNQFHSLPDCIRGLTKLENFNIRSCPRLCKLDGIPRLCRLICGDNRLLEEISFQIPHHPTTTCHLNASNHLEAMRAFKLEYIGNVEAEIVNNLGLSNLQSMGNLTVKLTSWFGMQQRGFPLQFVTQVCIICTYIIGSKVPPWFNFKNLGSSIDFIIPSYLNSRIRGLNLCSIYEHSDPQEHKPHTVISNRTKGLVWSHRPFVIGTAEDGEDTMWLSYWKFGNRLVGGDEVSISVSGGEFVHVKEVGSAFCTKRNHKRGAPNQPTEI</sequence>
<name>A0ACC0NRY6_RHOML</name>
<comment type="caution">
    <text evidence="1">The sequence shown here is derived from an EMBL/GenBank/DDBJ whole genome shotgun (WGS) entry which is preliminary data.</text>
</comment>
<dbReference type="Proteomes" id="UP001062846">
    <property type="component" value="Chromosome 5"/>
</dbReference>
<evidence type="ECO:0000313" key="2">
    <source>
        <dbReference type="Proteomes" id="UP001062846"/>
    </source>
</evidence>